<dbReference type="PANTHER" id="PTHR47268:SF4">
    <property type="entry name" value="ACYLPHOSPHATASE"/>
    <property type="match status" value="1"/>
</dbReference>
<reference evidence="9" key="1">
    <citation type="submission" date="2018-02" db="EMBL/GenBank/DDBJ databases">
        <authorList>
            <person name="Hausmann B."/>
        </authorList>
    </citation>
    <scope>NUCLEOTIDE SEQUENCE [LARGE SCALE GENOMIC DNA]</scope>
    <source>
        <strain evidence="9">Peat soil MAG SbA1</strain>
    </source>
</reference>
<protein>
    <recommendedName>
        <fullName evidence="2 4">Acylphosphatase</fullName>
        <ecNumber evidence="2 4">3.6.1.7</ecNumber>
    </recommendedName>
</protein>
<sequence>MASAEKPTLARRFLVRGRVQGVGFRWFVEREASILGIAGWVRNNHDGSVEVLAQGTRDQLLGLHSRLREGPRAARVDAVEVSDTAPVAGLSSFRIEGAW</sequence>
<dbReference type="PANTHER" id="PTHR47268">
    <property type="entry name" value="ACYLPHOSPHATASE"/>
    <property type="match status" value="1"/>
</dbReference>
<evidence type="ECO:0000256" key="5">
    <source>
        <dbReference type="RuleBase" id="RU000553"/>
    </source>
</evidence>
<dbReference type="PRINTS" id="PR00112">
    <property type="entry name" value="ACYLPHPHTASE"/>
</dbReference>
<name>A0A2U3L3P0_9BACT</name>
<evidence type="ECO:0000313" key="8">
    <source>
        <dbReference type="EMBL" id="SPF46478.1"/>
    </source>
</evidence>
<proteinExistence type="inferred from homology"/>
<dbReference type="EC" id="3.6.1.7" evidence="2 4"/>
<dbReference type="OrthoDB" id="9808093at2"/>
<gene>
    <name evidence="8" type="primary">acyP</name>
    <name evidence="8" type="ORF">SBA1_650027</name>
</gene>
<dbReference type="InterPro" id="IPR017968">
    <property type="entry name" value="Acylphosphatase_CS"/>
</dbReference>
<feature type="domain" description="Acylphosphatase-like" evidence="7">
    <location>
        <begin position="10"/>
        <end position="97"/>
    </location>
</feature>
<evidence type="ECO:0000256" key="2">
    <source>
        <dbReference type="ARBA" id="ARBA00012150"/>
    </source>
</evidence>
<comment type="similarity">
    <text evidence="1 6">Belongs to the acylphosphatase family.</text>
</comment>
<feature type="active site" evidence="4">
    <location>
        <position position="43"/>
    </location>
</feature>
<evidence type="ECO:0000256" key="1">
    <source>
        <dbReference type="ARBA" id="ARBA00005614"/>
    </source>
</evidence>
<dbReference type="InterPro" id="IPR001792">
    <property type="entry name" value="Acylphosphatase-like_dom"/>
</dbReference>
<dbReference type="PROSITE" id="PS00150">
    <property type="entry name" value="ACYLPHOSPHATASE_1"/>
    <property type="match status" value="1"/>
</dbReference>
<evidence type="ECO:0000313" key="9">
    <source>
        <dbReference type="Proteomes" id="UP000238701"/>
    </source>
</evidence>
<evidence type="ECO:0000256" key="6">
    <source>
        <dbReference type="RuleBase" id="RU004168"/>
    </source>
</evidence>
<dbReference type="InterPro" id="IPR036046">
    <property type="entry name" value="Acylphosphatase-like_dom_sf"/>
</dbReference>
<comment type="catalytic activity">
    <reaction evidence="3 4 5">
        <text>an acyl phosphate + H2O = a carboxylate + phosphate + H(+)</text>
        <dbReference type="Rhea" id="RHEA:14965"/>
        <dbReference type="ChEBI" id="CHEBI:15377"/>
        <dbReference type="ChEBI" id="CHEBI:15378"/>
        <dbReference type="ChEBI" id="CHEBI:29067"/>
        <dbReference type="ChEBI" id="CHEBI:43474"/>
        <dbReference type="ChEBI" id="CHEBI:59918"/>
        <dbReference type="EC" id="3.6.1.7"/>
    </reaction>
</comment>
<dbReference type="Gene3D" id="3.30.70.100">
    <property type="match status" value="1"/>
</dbReference>
<dbReference type="AlphaFoldDB" id="A0A2U3L3P0"/>
<dbReference type="PROSITE" id="PS00151">
    <property type="entry name" value="ACYLPHOSPHATASE_2"/>
    <property type="match status" value="1"/>
</dbReference>
<dbReference type="PROSITE" id="PS51160">
    <property type="entry name" value="ACYLPHOSPHATASE_3"/>
    <property type="match status" value="1"/>
</dbReference>
<evidence type="ECO:0000256" key="3">
    <source>
        <dbReference type="ARBA" id="ARBA00047645"/>
    </source>
</evidence>
<evidence type="ECO:0000259" key="7">
    <source>
        <dbReference type="PROSITE" id="PS51160"/>
    </source>
</evidence>
<dbReference type="Pfam" id="PF00708">
    <property type="entry name" value="Acylphosphatase"/>
    <property type="match status" value="1"/>
</dbReference>
<dbReference type="InterPro" id="IPR020456">
    <property type="entry name" value="Acylphosphatase"/>
</dbReference>
<dbReference type="SUPFAM" id="SSF54975">
    <property type="entry name" value="Acylphosphatase/BLUF domain-like"/>
    <property type="match status" value="1"/>
</dbReference>
<dbReference type="GO" id="GO:0003998">
    <property type="term" value="F:acylphosphatase activity"/>
    <property type="evidence" value="ECO:0007669"/>
    <property type="project" value="UniProtKB-EC"/>
</dbReference>
<organism evidence="8 9">
    <name type="scientific">Candidatus Sulfotelmatobacter kueseliae</name>
    <dbReference type="NCBI Taxonomy" id="2042962"/>
    <lineage>
        <taxon>Bacteria</taxon>
        <taxon>Pseudomonadati</taxon>
        <taxon>Acidobacteriota</taxon>
        <taxon>Terriglobia</taxon>
        <taxon>Terriglobales</taxon>
        <taxon>Candidatus Korobacteraceae</taxon>
        <taxon>Candidatus Sulfotelmatobacter</taxon>
    </lineage>
</organism>
<dbReference type="Proteomes" id="UP000238701">
    <property type="component" value="Unassembled WGS sequence"/>
</dbReference>
<dbReference type="EMBL" id="OMOD01000161">
    <property type="protein sequence ID" value="SPF46478.1"/>
    <property type="molecule type" value="Genomic_DNA"/>
</dbReference>
<evidence type="ECO:0000256" key="4">
    <source>
        <dbReference type="PROSITE-ProRule" id="PRU00520"/>
    </source>
</evidence>
<keyword evidence="4 5" id="KW-0378">Hydrolase</keyword>
<feature type="active site" evidence="4">
    <location>
        <position position="25"/>
    </location>
</feature>
<accession>A0A2U3L3P0</accession>